<evidence type="ECO:0000256" key="12">
    <source>
        <dbReference type="RuleBase" id="RU000512"/>
    </source>
</evidence>
<dbReference type="InterPro" id="IPR001754">
    <property type="entry name" value="OMPdeCOase_dom"/>
</dbReference>
<dbReference type="UniPathway" id="UPA00070">
    <property type="reaction ID" value="UER00120"/>
</dbReference>
<dbReference type="EMBL" id="CP031092">
    <property type="protein sequence ID" value="AXF55450.1"/>
    <property type="molecule type" value="Genomic_DNA"/>
</dbReference>
<dbReference type="SMART" id="SM00934">
    <property type="entry name" value="OMPdecase"/>
    <property type="match status" value="1"/>
</dbReference>
<dbReference type="InterPro" id="IPR018089">
    <property type="entry name" value="OMPdecase_AS"/>
</dbReference>
<dbReference type="SUPFAM" id="SSF51366">
    <property type="entry name" value="Ribulose-phoshate binding barrel"/>
    <property type="match status" value="1"/>
</dbReference>
<dbReference type="RefSeq" id="WP_114371446.1">
    <property type="nucleotide sequence ID" value="NZ_CP031092.1"/>
</dbReference>
<dbReference type="Gene3D" id="3.20.20.70">
    <property type="entry name" value="Aldolase class I"/>
    <property type="match status" value="1"/>
</dbReference>
<evidence type="ECO:0000256" key="9">
    <source>
        <dbReference type="HAMAP-Rule" id="MF_01200"/>
    </source>
</evidence>
<gene>
    <name evidence="9" type="primary">pyrF</name>
    <name evidence="14" type="ORF">DT065_05045</name>
</gene>
<evidence type="ECO:0000256" key="8">
    <source>
        <dbReference type="ARBA" id="ARBA00061012"/>
    </source>
</evidence>
<feature type="binding site" evidence="9 11">
    <location>
        <position position="212"/>
    </location>
    <ligand>
        <name>substrate</name>
    </ligand>
</feature>
<comment type="function">
    <text evidence="1 9">Catalyzes the decarboxylation of orotidine 5'-monophosphate (OMP) to uridine 5'-monophosphate (UMP).</text>
</comment>
<evidence type="ECO:0000256" key="1">
    <source>
        <dbReference type="ARBA" id="ARBA00002356"/>
    </source>
</evidence>
<feature type="active site" description="For OMPdecase activity" evidence="10">
    <location>
        <position position="63"/>
    </location>
</feature>
<name>A0A345BWW9_9BACI</name>
<evidence type="ECO:0000256" key="11">
    <source>
        <dbReference type="PIRSR" id="PIRSR614732-2"/>
    </source>
</evidence>
<keyword evidence="15" id="KW-1185">Reference proteome</keyword>
<feature type="active site" description="Proton donor" evidence="9">
    <location>
        <position position="60"/>
    </location>
</feature>
<dbReference type="GO" id="GO:0004590">
    <property type="term" value="F:orotidine-5'-phosphate decarboxylase activity"/>
    <property type="evidence" value="ECO:0007669"/>
    <property type="project" value="UniProtKB-UniRule"/>
</dbReference>
<comment type="similarity">
    <text evidence="8 9">Belongs to the OMP decarboxylase family. Type 1 subfamily.</text>
</comment>
<evidence type="ECO:0000259" key="13">
    <source>
        <dbReference type="SMART" id="SM00934"/>
    </source>
</evidence>
<dbReference type="PANTHER" id="PTHR32119:SF2">
    <property type="entry name" value="OROTIDINE 5'-PHOSPHATE DECARBOXYLASE"/>
    <property type="match status" value="1"/>
</dbReference>
<dbReference type="GO" id="GO:0044205">
    <property type="term" value="P:'de novo' UMP biosynthetic process"/>
    <property type="evidence" value="ECO:0007669"/>
    <property type="project" value="UniProtKB-UniRule"/>
</dbReference>
<sequence>MKPLYIALDMETQKEAMDFLDQFEEKRPAVKVGMELFYGNGPAVIQTLKERGHAVFLDLKCHDIPKTVERTMRTLARLEVDLVTLHASGGKTMMAAAKEGLLKGTPSGKEPPKCVAVTALTSTSQRQWKEEQLMEGDLGDGVFHFTDLALQAGLDGVVCSVQEVEGLRKRFGEAVYTVTPGIRMAGSATHDQKRAATPAQARAAGSNAIVVGRGITASNYPVGNYGKIYKEWMGESPWIDK</sequence>
<organism evidence="14 15">
    <name type="scientific">Salicibibacter kimchii</name>
    <dbReference type="NCBI Taxonomy" id="2099786"/>
    <lineage>
        <taxon>Bacteria</taxon>
        <taxon>Bacillati</taxon>
        <taxon>Bacillota</taxon>
        <taxon>Bacilli</taxon>
        <taxon>Bacillales</taxon>
        <taxon>Bacillaceae</taxon>
        <taxon>Salicibibacter</taxon>
    </lineage>
</organism>
<feature type="binding site" evidence="9 11">
    <location>
        <position position="121"/>
    </location>
    <ligand>
        <name>substrate</name>
    </ligand>
</feature>
<dbReference type="InterPro" id="IPR047596">
    <property type="entry name" value="OMPdecase_bac"/>
</dbReference>
<dbReference type="GO" id="GO:0006207">
    <property type="term" value="P:'de novo' pyrimidine nucleobase biosynthetic process"/>
    <property type="evidence" value="ECO:0007669"/>
    <property type="project" value="InterPro"/>
</dbReference>
<keyword evidence="5 9" id="KW-0665">Pyrimidine biosynthesis</keyword>
<keyword evidence="6 9" id="KW-0456">Lyase</keyword>
<dbReference type="Proteomes" id="UP000252100">
    <property type="component" value="Chromosome"/>
</dbReference>
<feature type="active site" description="For OMPdecase activity" evidence="10">
    <location>
        <position position="60"/>
    </location>
</feature>
<dbReference type="Pfam" id="PF00215">
    <property type="entry name" value="OMPdecase"/>
    <property type="match status" value="1"/>
</dbReference>
<evidence type="ECO:0000256" key="10">
    <source>
        <dbReference type="PIRSR" id="PIRSR614732-1"/>
    </source>
</evidence>
<dbReference type="OrthoDB" id="9806203at2"/>
<accession>A0A345BWW9</accession>
<evidence type="ECO:0000256" key="6">
    <source>
        <dbReference type="ARBA" id="ARBA00023239"/>
    </source>
</evidence>
<feature type="binding site" evidence="9 11">
    <location>
        <position position="213"/>
    </location>
    <ligand>
        <name>substrate</name>
    </ligand>
</feature>
<comment type="catalytic activity">
    <reaction evidence="7 9 12">
        <text>orotidine 5'-phosphate + H(+) = UMP + CO2</text>
        <dbReference type="Rhea" id="RHEA:11596"/>
        <dbReference type="ChEBI" id="CHEBI:15378"/>
        <dbReference type="ChEBI" id="CHEBI:16526"/>
        <dbReference type="ChEBI" id="CHEBI:57538"/>
        <dbReference type="ChEBI" id="CHEBI:57865"/>
        <dbReference type="EC" id="4.1.1.23"/>
    </reaction>
</comment>
<evidence type="ECO:0000256" key="3">
    <source>
        <dbReference type="ARBA" id="ARBA00011738"/>
    </source>
</evidence>
<dbReference type="GO" id="GO:0005829">
    <property type="term" value="C:cytosol"/>
    <property type="evidence" value="ECO:0007669"/>
    <property type="project" value="TreeGrafter"/>
</dbReference>
<dbReference type="CDD" id="cd04725">
    <property type="entry name" value="OMP_decarboxylase_like"/>
    <property type="match status" value="1"/>
</dbReference>
<feature type="binding site" evidence="9 11">
    <location>
        <position position="192"/>
    </location>
    <ligand>
        <name>substrate</name>
    </ligand>
</feature>
<dbReference type="PANTHER" id="PTHR32119">
    <property type="entry name" value="OROTIDINE 5'-PHOSPHATE DECARBOXYLASE"/>
    <property type="match status" value="1"/>
</dbReference>
<feature type="binding site" evidence="9 11">
    <location>
        <position position="9"/>
    </location>
    <ligand>
        <name>substrate</name>
    </ligand>
</feature>
<dbReference type="InterPro" id="IPR011060">
    <property type="entry name" value="RibuloseP-bd_barrel"/>
</dbReference>
<evidence type="ECO:0000256" key="2">
    <source>
        <dbReference type="ARBA" id="ARBA00004861"/>
    </source>
</evidence>
<protein>
    <recommendedName>
        <fullName evidence="9">Orotidine 5'-phosphate decarboxylase</fullName>
        <ecNumber evidence="9">4.1.1.23</ecNumber>
    </recommendedName>
    <alternativeName>
        <fullName evidence="9">OMP decarboxylase</fullName>
        <shortName evidence="9">OMPDCase</shortName>
        <shortName evidence="9">OMPdecase</shortName>
    </alternativeName>
</protein>
<dbReference type="FunFam" id="3.20.20.70:FF:000015">
    <property type="entry name" value="Orotidine 5'-phosphate decarboxylase"/>
    <property type="match status" value="1"/>
</dbReference>
<comment type="subunit">
    <text evidence="3 9">Homodimer.</text>
</comment>
<dbReference type="InterPro" id="IPR013785">
    <property type="entry name" value="Aldolase_TIM"/>
</dbReference>
<evidence type="ECO:0000256" key="4">
    <source>
        <dbReference type="ARBA" id="ARBA00022793"/>
    </source>
</evidence>
<proteinExistence type="inferred from homology"/>
<dbReference type="KEGG" id="rue:DT065_05045"/>
<dbReference type="NCBIfam" id="NF001273">
    <property type="entry name" value="PRK00230.1"/>
    <property type="match status" value="1"/>
</dbReference>
<feature type="binding site" evidence="9">
    <location>
        <begin position="58"/>
        <end position="67"/>
    </location>
    <ligand>
        <name>substrate</name>
    </ligand>
</feature>
<evidence type="ECO:0000313" key="15">
    <source>
        <dbReference type="Proteomes" id="UP000252100"/>
    </source>
</evidence>
<feature type="domain" description="Orotidine 5'-phosphate decarboxylase" evidence="13">
    <location>
        <begin position="3"/>
        <end position="228"/>
    </location>
</feature>
<dbReference type="PROSITE" id="PS00156">
    <property type="entry name" value="OMPDECASE"/>
    <property type="match status" value="1"/>
</dbReference>
<evidence type="ECO:0000256" key="7">
    <source>
        <dbReference type="ARBA" id="ARBA00049157"/>
    </source>
</evidence>
<feature type="binding site" evidence="9 11">
    <location>
        <position position="183"/>
    </location>
    <ligand>
        <name>substrate</name>
    </ligand>
</feature>
<comment type="pathway">
    <text evidence="2 9 12">Pyrimidine metabolism; UMP biosynthesis via de novo pathway; UMP from orotate: step 2/2.</text>
</comment>
<evidence type="ECO:0000256" key="5">
    <source>
        <dbReference type="ARBA" id="ARBA00022975"/>
    </source>
</evidence>
<dbReference type="HAMAP" id="MF_01200_B">
    <property type="entry name" value="OMPdecase_type1_B"/>
    <property type="match status" value="1"/>
</dbReference>
<dbReference type="EC" id="4.1.1.23" evidence="9"/>
<reference evidence="14 15" key="1">
    <citation type="journal article" date="2018" name="J. Microbiol.">
        <title>Salicibibacter kimchii gen. nov., sp. nov., a moderately halophilic and alkalitolerant bacterium in the family Bacillaceae, isolated from kimchi.</title>
        <authorList>
            <person name="Jang J.Y."/>
            <person name="Oh Y.J."/>
            <person name="Lim S.K."/>
            <person name="Park H.K."/>
            <person name="Lee C."/>
            <person name="Kim J.Y."/>
            <person name="Lee M.A."/>
            <person name="Choi H.J."/>
        </authorList>
    </citation>
    <scope>NUCLEOTIDE SEQUENCE [LARGE SCALE GENOMIC DNA]</scope>
    <source>
        <strain evidence="14 15">NKC1-1</strain>
    </source>
</reference>
<dbReference type="AlphaFoldDB" id="A0A345BWW9"/>
<feature type="binding site" evidence="9 11">
    <location>
        <position position="31"/>
    </location>
    <ligand>
        <name>substrate</name>
    </ligand>
</feature>
<keyword evidence="4 9" id="KW-0210">Decarboxylase</keyword>
<dbReference type="InterPro" id="IPR014732">
    <property type="entry name" value="OMPdecase"/>
</dbReference>
<feature type="active site" description="For OMPdecase activity" evidence="10">
    <location>
        <position position="58"/>
    </location>
</feature>
<evidence type="ECO:0000313" key="14">
    <source>
        <dbReference type="EMBL" id="AXF55450.1"/>
    </source>
</evidence>
<dbReference type="NCBIfam" id="TIGR01740">
    <property type="entry name" value="pyrF"/>
    <property type="match status" value="1"/>
</dbReference>